<evidence type="ECO:0000256" key="3">
    <source>
        <dbReference type="ARBA" id="ARBA00023163"/>
    </source>
</evidence>
<dbReference type="RefSeq" id="WP_184628446.1">
    <property type="nucleotide sequence ID" value="NZ_JACHCC010000012.1"/>
</dbReference>
<dbReference type="EMBL" id="JACHCC010000012">
    <property type="protein sequence ID" value="MBB6502190.1"/>
    <property type="molecule type" value="Genomic_DNA"/>
</dbReference>
<comment type="caution">
    <text evidence="5">The sequence shown here is derived from an EMBL/GenBank/DDBJ whole genome shotgun (WGS) entry which is preliminary data.</text>
</comment>
<dbReference type="GO" id="GO:0043565">
    <property type="term" value="F:sequence-specific DNA binding"/>
    <property type="evidence" value="ECO:0007669"/>
    <property type="project" value="InterPro"/>
</dbReference>
<accession>A0A7X0MLS7</accession>
<dbReference type="PROSITE" id="PS01124">
    <property type="entry name" value="HTH_ARAC_FAMILY_2"/>
    <property type="match status" value="1"/>
</dbReference>
<dbReference type="Proteomes" id="UP000521017">
    <property type="component" value="Unassembled WGS sequence"/>
</dbReference>
<dbReference type="Pfam" id="PF12833">
    <property type="entry name" value="HTH_18"/>
    <property type="match status" value="1"/>
</dbReference>
<protein>
    <submittedName>
        <fullName evidence="5">AraC-like DNA-binding protein</fullName>
    </submittedName>
</protein>
<name>A0A7X0MLS7_9SPHI</name>
<reference evidence="5 6" key="1">
    <citation type="submission" date="2020-08" db="EMBL/GenBank/DDBJ databases">
        <title>Genomic Encyclopedia of Type Strains, Phase IV (KMG-V): Genome sequencing to study the core and pangenomes of soil and plant-associated prokaryotes.</title>
        <authorList>
            <person name="Whitman W."/>
        </authorList>
    </citation>
    <scope>NUCLEOTIDE SEQUENCE [LARGE SCALE GENOMIC DNA]</scope>
    <source>
        <strain evidence="5 6">M2T3</strain>
    </source>
</reference>
<organism evidence="5 6">
    <name type="scientific">Pedobacter cryoconitis</name>
    <dbReference type="NCBI Taxonomy" id="188932"/>
    <lineage>
        <taxon>Bacteria</taxon>
        <taxon>Pseudomonadati</taxon>
        <taxon>Bacteroidota</taxon>
        <taxon>Sphingobacteriia</taxon>
        <taxon>Sphingobacteriales</taxon>
        <taxon>Sphingobacteriaceae</taxon>
        <taxon>Pedobacter</taxon>
    </lineage>
</organism>
<evidence type="ECO:0000256" key="1">
    <source>
        <dbReference type="ARBA" id="ARBA00023015"/>
    </source>
</evidence>
<dbReference type="InterPro" id="IPR050204">
    <property type="entry name" value="AraC_XylS_family_regulators"/>
</dbReference>
<dbReference type="SUPFAM" id="SSF46689">
    <property type="entry name" value="Homeodomain-like"/>
    <property type="match status" value="1"/>
</dbReference>
<dbReference type="Gene3D" id="1.10.10.60">
    <property type="entry name" value="Homeodomain-like"/>
    <property type="match status" value="1"/>
</dbReference>
<keyword evidence="2 5" id="KW-0238">DNA-binding</keyword>
<dbReference type="InterPro" id="IPR046532">
    <property type="entry name" value="DUF6597"/>
</dbReference>
<proteinExistence type="predicted"/>
<dbReference type="GO" id="GO:0003700">
    <property type="term" value="F:DNA-binding transcription factor activity"/>
    <property type="evidence" value="ECO:0007669"/>
    <property type="project" value="InterPro"/>
</dbReference>
<dbReference type="PANTHER" id="PTHR46796">
    <property type="entry name" value="HTH-TYPE TRANSCRIPTIONAL ACTIVATOR RHAS-RELATED"/>
    <property type="match status" value="1"/>
</dbReference>
<dbReference type="AlphaFoldDB" id="A0A7X0MLS7"/>
<dbReference type="InterPro" id="IPR009057">
    <property type="entry name" value="Homeodomain-like_sf"/>
</dbReference>
<feature type="domain" description="HTH araC/xylS-type" evidence="4">
    <location>
        <begin position="155"/>
        <end position="258"/>
    </location>
</feature>
<evidence type="ECO:0000259" key="4">
    <source>
        <dbReference type="PROSITE" id="PS01124"/>
    </source>
</evidence>
<evidence type="ECO:0000313" key="6">
    <source>
        <dbReference type="Proteomes" id="UP000521017"/>
    </source>
</evidence>
<evidence type="ECO:0000256" key="2">
    <source>
        <dbReference type="ARBA" id="ARBA00023125"/>
    </source>
</evidence>
<keyword evidence="1" id="KW-0805">Transcription regulation</keyword>
<dbReference type="InterPro" id="IPR018060">
    <property type="entry name" value="HTH_AraC"/>
</dbReference>
<gene>
    <name evidence="5" type="ORF">HDF25_004367</name>
</gene>
<dbReference type="PANTHER" id="PTHR46796:SF13">
    <property type="entry name" value="HTH-TYPE TRANSCRIPTIONAL ACTIVATOR RHAS"/>
    <property type="match status" value="1"/>
</dbReference>
<dbReference type="Pfam" id="PF20240">
    <property type="entry name" value="DUF6597"/>
    <property type="match status" value="1"/>
</dbReference>
<evidence type="ECO:0000313" key="5">
    <source>
        <dbReference type="EMBL" id="MBB6502190.1"/>
    </source>
</evidence>
<keyword evidence="3" id="KW-0804">Transcription</keyword>
<sequence length="270" mass="30464">MQISPSIALSVFIKHYLFLDTQNQEIKKLRLFSDGNTGMVFSFRNRLISKLGGLEKPDYLPPAFIYGQLNSFRDLYCEGDTSLMIVVFHPNGLNNLLSVPSVELNDHCIALKDLFGDLGATLQERLTDSLSITDKIRLAEDFFGKLITRNQPSSQFLINFSLSQIIQSKGLMPVSKLTDVTGCTERKLERAFIEGIGISPKRFSSIVKLHVFLKQLRSKSVTGNLTEIGYEAGYYDQPHLIREFKKYTGLTPGQYLRNNNPLAINFLLTS</sequence>
<dbReference type="SMART" id="SM00342">
    <property type="entry name" value="HTH_ARAC"/>
    <property type="match status" value="1"/>
</dbReference>